<dbReference type="CDD" id="cd00293">
    <property type="entry name" value="USP-like"/>
    <property type="match status" value="1"/>
</dbReference>
<gene>
    <name evidence="2" type="ORF">E6W39_35750</name>
</gene>
<dbReference type="SUPFAM" id="SSF52402">
    <property type="entry name" value="Adenine nucleotide alpha hydrolases-like"/>
    <property type="match status" value="1"/>
</dbReference>
<organism evidence="2 3">
    <name type="scientific">Kitasatospora acidiphila</name>
    <dbReference type="NCBI Taxonomy" id="2567942"/>
    <lineage>
        <taxon>Bacteria</taxon>
        <taxon>Bacillati</taxon>
        <taxon>Actinomycetota</taxon>
        <taxon>Actinomycetes</taxon>
        <taxon>Kitasatosporales</taxon>
        <taxon>Streptomycetaceae</taxon>
        <taxon>Kitasatospora</taxon>
    </lineage>
</organism>
<dbReference type="AlphaFoldDB" id="A0A540WBZ8"/>
<dbReference type="OrthoDB" id="3472822at2"/>
<dbReference type="InterPro" id="IPR006016">
    <property type="entry name" value="UspA"/>
</dbReference>
<sequence>MEVPEGIGADRRREAMAGQVRVIVGVGSSLSALAAVRRAVREAEQRDAVLVPVAAWQPEDDPLRPLSELEHAARRRLDTVFEQAFGGYPRGVLLHPEVVRAEPGQALVAAADRSSDLLVVGAGRPGRVSGLRHGGVARYCRGHAGCPVLVVPATDLLDDPAGDLAPAAARCRTGLAYQV</sequence>
<dbReference type="InterPro" id="IPR014729">
    <property type="entry name" value="Rossmann-like_a/b/a_fold"/>
</dbReference>
<evidence type="ECO:0000259" key="1">
    <source>
        <dbReference type="Pfam" id="PF00582"/>
    </source>
</evidence>
<reference evidence="2 3" key="1">
    <citation type="submission" date="2019-06" db="EMBL/GenBank/DDBJ databases">
        <title>Description of Kitasatospora acidophila sp. nov. isolated from pine grove soil, and reclassification of Streptomyces novaecaesareae to Kitasatospora novaeceasareae comb. nov.</title>
        <authorList>
            <person name="Kim M.J."/>
        </authorList>
    </citation>
    <scope>NUCLEOTIDE SEQUENCE [LARGE SCALE GENOMIC DNA]</scope>
    <source>
        <strain evidence="2 3">MMS16-CNU292</strain>
    </source>
</reference>
<name>A0A540WBZ8_9ACTN</name>
<evidence type="ECO:0000313" key="2">
    <source>
        <dbReference type="EMBL" id="TQF06571.1"/>
    </source>
</evidence>
<dbReference type="Gene3D" id="3.40.50.620">
    <property type="entry name" value="HUPs"/>
    <property type="match status" value="1"/>
</dbReference>
<comment type="caution">
    <text evidence="2">The sequence shown here is derived from an EMBL/GenBank/DDBJ whole genome shotgun (WGS) entry which is preliminary data.</text>
</comment>
<feature type="domain" description="UspA" evidence="1">
    <location>
        <begin position="21"/>
        <end position="152"/>
    </location>
</feature>
<evidence type="ECO:0000313" key="3">
    <source>
        <dbReference type="Proteomes" id="UP000319103"/>
    </source>
</evidence>
<proteinExistence type="predicted"/>
<dbReference type="EMBL" id="VIGB01000003">
    <property type="protein sequence ID" value="TQF06571.1"/>
    <property type="molecule type" value="Genomic_DNA"/>
</dbReference>
<keyword evidence="3" id="KW-1185">Reference proteome</keyword>
<accession>A0A540WBZ8</accession>
<protein>
    <submittedName>
        <fullName evidence="2">Universal stress protein</fullName>
    </submittedName>
</protein>
<dbReference type="Pfam" id="PF00582">
    <property type="entry name" value="Usp"/>
    <property type="match status" value="1"/>
</dbReference>
<dbReference type="Proteomes" id="UP000319103">
    <property type="component" value="Unassembled WGS sequence"/>
</dbReference>